<name>A0AAF3F375_9BILA</name>
<dbReference type="Proteomes" id="UP000887575">
    <property type="component" value="Unassembled WGS sequence"/>
</dbReference>
<evidence type="ECO:0000313" key="3">
    <source>
        <dbReference type="WBParaSite" id="MBELARI_LOCUS20995"/>
    </source>
</evidence>
<keyword evidence="2" id="KW-1185">Reference proteome</keyword>
<evidence type="ECO:0000256" key="1">
    <source>
        <dbReference type="SAM" id="Phobius"/>
    </source>
</evidence>
<evidence type="ECO:0000313" key="2">
    <source>
        <dbReference type="Proteomes" id="UP000887575"/>
    </source>
</evidence>
<keyword evidence="1" id="KW-0812">Transmembrane</keyword>
<dbReference type="InterPro" id="IPR019422">
    <property type="entry name" value="7TM_GPCR_serpentine_rcpt_Srh"/>
</dbReference>
<dbReference type="AlphaFoldDB" id="A0AAF3F375"/>
<sequence length="94" mass="10640">MFALFLQICVPFVTIAYPWTLFASLPIFGWILPQMLVNVSFFISSSHATASSCCILFLTGPYKDFLISLFSSRIVKRRGTMVSVPQRNSLTIRK</sequence>
<reference evidence="3" key="1">
    <citation type="submission" date="2024-02" db="UniProtKB">
        <authorList>
            <consortium name="WormBaseParasite"/>
        </authorList>
    </citation>
    <scope>IDENTIFICATION</scope>
</reference>
<accession>A0AAF3F375</accession>
<feature type="transmembrane region" description="Helical" evidence="1">
    <location>
        <begin position="39"/>
        <end position="58"/>
    </location>
</feature>
<dbReference type="WBParaSite" id="MBELARI_LOCUS20995">
    <property type="protein sequence ID" value="MBELARI_LOCUS20995"/>
    <property type="gene ID" value="MBELARI_LOCUS20995"/>
</dbReference>
<keyword evidence="1" id="KW-0472">Membrane</keyword>
<protein>
    <submittedName>
        <fullName evidence="3">Uncharacterized protein</fullName>
    </submittedName>
</protein>
<organism evidence="2 3">
    <name type="scientific">Mesorhabditis belari</name>
    <dbReference type="NCBI Taxonomy" id="2138241"/>
    <lineage>
        <taxon>Eukaryota</taxon>
        <taxon>Metazoa</taxon>
        <taxon>Ecdysozoa</taxon>
        <taxon>Nematoda</taxon>
        <taxon>Chromadorea</taxon>
        <taxon>Rhabditida</taxon>
        <taxon>Rhabditina</taxon>
        <taxon>Rhabditomorpha</taxon>
        <taxon>Rhabditoidea</taxon>
        <taxon>Rhabditidae</taxon>
        <taxon>Mesorhabditinae</taxon>
        <taxon>Mesorhabditis</taxon>
    </lineage>
</organism>
<keyword evidence="1" id="KW-1133">Transmembrane helix</keyword>
<proteinExistence type="predicted"/>
<dbReference type="Pfam" id="PF10318">
    <property type="entry name" value="7TM_GPCR_Srh"/>
    <property type="match status" value="1"/>
</dbReference>